<keyword evidence="3" id="KW-1185">Reference proteome</keyword>
<feature type="transmembrane region" description="Helical" evidence="1">
    <location>
        <begin position="72"/>
        <end position="90"/>
    </location>
</feature>
<sequence length="110" mass="13122">MTDFSNPEEQERLTSYLNIHLKKDKLSLPPGDQIEELHKKYRNKWILLAVNIAAILFFGYSFYYDITQLSDTFLTIILVVFGLNVGLIFYQRNQIQELIDYLEWKKQNED</sequence>
<keyword evidence="1" id="KW-0472">Membrane</keyword>
<dbReference type="Proteomes" id="UP000479132">
    <property type="component" value="Unassembled WGS sequence"/>
</dbReference>
<keyword evidence="1" id="KW-0812">Transmembrane</keyword>
<keyword evidence="1" id="KW-1133">Transmembrane helix</keyword>
<evidence type="ECO:0000313" key="3">
    <source>
        <dbReference type="Proteomes" id="UP000479132"/>
    </source>
</evidence>
<name>A0A6M1TGU8_9BACT</name>
<feature type="transmembrane region" description="Helical" evidence="1">
    <location>
        <begin position="45"/>
        <end position="66"/>
    </location>
</feature>
<protein>
    <submittedName>
        <fullName evidence="2">Uncharacterized protein</fullName>
    </submittedName>
</protein>
<evidence type="ECO:0000256" key="1">
    <source>
        <dbReference type="SAM" id="Phobius"/>
    </source>
</evidence>
<evidence type="ECO:0000313" key="2">
    <source>
        <dbReference type="EMBL" id="NGP89332.1"/>
    </source>
</evidence>
<proteinExistence type="predicted"/>
<reference evidence="2 3" key="1">
    <citation type="submission" date="2020-02" db="EMBL/GenBank/DDBJ databases">
        <title>Aliifodinibius halophilus 2W32, complete genome.</title>
        <authorList>
            <person name="Li Y."/>
            <person name="Wu S."/>
        </authorList>
    </citation>
    <scope>NUCLEOTIDE SEQUENCE [LARGE SCALE GENOMIC DNA]</scope>
    <source>
        <strain evidence="2 3">2W32</strain>
    </source>
</reference>
<dbReference type="RefSeq" id="WP_165269945.1">
    <property type="nucleotide sequence ID" value="NZ_JAALLS010000018.1"/>
</dbReference>
<accession>A0A6M1TGU8</accession>
<gene>
    <name evidence="2" type="ORF">G3569_13315</name>
</gene>
<comment type="caution">
    <text evidence="2">The sequence shown here is derived from an EMBL/GenBank/DDBJ whole genome shotgun (WGS) entry which is preliminary data.</text>
</comment>
<dbReference type="EMBL" id="JAALLS010000018">
    <property type="protein sequence ID" value="NGP89332.1"/>
    <property type="molecule type" value="Genomic_DNA"/>
</dbReference>
<dbReference type="AlphaFoldDB" id="A0A6M1TGU8"/>
<organism evidence="2 3">
    <name type="scientific">Fodinibius halophilus</name>
    <dbReference type="NCBI Taxonomy" id="1736908"/>
    <lineage>
        <taxon>Bacteria</taxon>
        <taxon>Pseudomonadati</taxon>
        <taxon>Balneolota</taxon>
        <taxon>Balneolia</taxon>
        <taxon>Balneolales</taxon>
        <taxon>Balneolaceae</taxon>
        <taxon>Fodinibius</taxon>
    </lineage>
</organism>